<comment type="caution">
    <text evidence="1">The sequence shown here is derived from an EMBL/GenBank/DDBJ whole genome shotgun (WGS) entry which is preliminary data.</text>
</comment>
<evidence type="ECO:0000313" key="2">
    <source>
        <dbReference type="Proteomes" id="UP000034516"/>
    </source>
</evidence>
<proteinExistence type="predicted"/>
<dbReference type="EMBL" id="LCCW01000014">
    <property type="protein sequence ID" value="KKS42444.1"/>
    <property type="molecule type" value="Genomic_DNA"/>
</dbReference>
<gene>
    <name evidence="1" type="ORF">UV02_C0014G0010</name>
</gene>
<dbReference type="AlphaFoldDB" id="A0A0G0Z104"/>
<sequence>MYKFNISKTKNLFACCLALLDNDAPNIKQSWRKQLNRLTREDWASVKWLKNNLQQELAHPDLIFTARNDREVWGIMNKISRRGELEKFRQSSLKISKKLDGIWYDIKDSLGNTKKYLNKNETIMNQTAQSISNLTATDNDKIKNTPVHLMLNFHDLNNWAGWFSYTPKNQSIVLEAALKTSAKNLFPLAIFCHEIFHLEIRRNHGLYQLIKKTAGENSNLIKEVGYKNGNPSMILEELIVSSFIPEGYLGQKYYSLSLKKISGDIKPSKDLLQFSKTRKQCAYIMRDIARKYTINKRPIDKNYIDELIGRIREKINKG</sequence>
<reference evidence="1 2" key="1">
    <citation type="journal article" date="2015" name="Nature">
        <title>rRNA introns, odd ribosomes, and small enigmatic genomes across a large radiation of phyla.</title>
        <authorList>
            <person name="Brown C.T."/>
            <person name="Hug L.A."/>
            <person name="Thomas B.C."/>
            <person name="Sharon I."/>
            <person name="Castelle C.J."/>
            <person name="Singh A."/>
            <person name="Wilkins M.J."/>
            <person name="Williams K.H."/>
            <person name="Banfield J.F."/>
        </authorList>
    </citation>
    <scope>NUCLEOTIDE SEQUENCE [LARGE SCALE GENOMIC DNA]</scope>
</reference>
<organism evidence="1 2">
    <name type="scientific">Candidatus Kuenenbacteria bacterium GW2011_GWA2_42_15</name>
    <dbReference type="NCBI Taxonomy" id="1618677"/>
    <lineage>
        <taxon>Bacteria</taxon>
        <taxon>Candidatus Kueneniibacteriota</taxon>
    </lineage>
</organism>
<accession>A0A0G0Z104</accession>
<protein>
    <recommendedName>
        <fullName evidence="3">DUF2268 domain-containing protein</fullName>
    </recommendedName>
</protein>
<evidence type="ECO:0008006" key="3">
    <source>
        <dbReference type="Google" id="ProtNLM"/>
    </source>
</evidence>
<evidence type="ECO:0000313" key="1">
    <source>
        <dbReference type="EMBL" id="KKS42444.1"/>
    </source>
</evidence>
<dbReference type="Proteomes" id="UP000034516">
    <property type="component" value="Unassembled WGS sequence"/>
</dbReference>
<name>A0A0G0Z104_9BACT</name>